<proteinExistence type="inferred from homology"/>
<dbReference type="Pfam" id="PF14416">
    <property type="entry name" value="PMR5N"/>
    <property type="match status" value="1"/>
</dbReference>
<keyword evidence="5" id="KW-1133">Transmembrane helix</keyword>
<name>A0AAD4P9X3_PERFH</name>
<keyword evidence="3" id="KW-0812">Transmembrane</keyword>
<dbReference type="InterPro" id="IPR029962">
    <property type="entry name" value="TBL"/>
</dbReference>
<keyword evidence="10" id="KW-1185">Reference proteome</keyword>
<gene>
    <name evidence="9" type="ORF">C2S53_007456</name>
</gene>
<comment type="caution">
    <text evidence="9">The sequence shown here is derived from an EMBL/GenBank/DDBJ whole genome shotgun (WGS) entry which is preliminary data.</text>
</comment>
<evidence type="ECO:0000259" key="8">
    <source>
        <dbReference type="Pfam" id="PF14416"/>
    </source>
</evidence>
<evidence type="ECO:0000256" key="6">
    <source>
        <dbReference type="ARBA" id="ARBA00023136"/>
    </source>
</evidence>
<dbReference type="PANTHER" id="PTHR32285">
    <property type="entry name" value="PROTEIN TRICHOME BIREFRINGENCE-LIKE 9-RELATED"/>
    <property type="match status" value="1"/>
</dbReference>
<evidence type="ECO:0000256" key="2">
    <source>
        <dbReference type="ARBA" id="ARBA00007727"/>
    </source>
</evidence>
<feature type="domain" description="Trichome birefringence-like C-terminal" evidence="7">
    <location>
        <begin position="139"/>
        <end position="424"/>
    </location>
</feature>
<keyword evidence="6" id="KW-0472">Membrane</keyword>
<evidence type="ECO:0000256" key="5">
    <source>
        <dbReference type="ARBA" id="ARBA00022989"/>
    </source>
</evidence>
<evidence type="ECO:0000256" key="3">
    <source>
        <dbReference type="ARBA" id="ARBA00022692"/>
    </source>
</evidence>
<keyword evidence="4" id="KW-0735">Signal-anchor</keyword>
<evidence type="ECO:0000259" key="7">
    <source>
        <dbReference type="Pfam" id="PF13839"/>
    </source>
</evidence>
<comment type="subcellular location">
    <subcellularLocation>
        <location evidence="1">Membrane</location>
        <topology evidence="1">Single-pass membrane protein</topology>
    </subcellularLocation>
</comment>
<evidence type="ECO:0000256" key="4">
    <source>
        <dbReference type="ARBA" id="ARBA00022968"/>
    </source>
</evidence>
<evidence type="ECO:0000256" key="1">
    <source>
        <dbReference type="ARBA" id="ARBA00004167"/>
    </source>
</evidence>
<dbReference type="PANTHER" id="PTHR32285:SF247">
    <property type="entry name" value="PROTEIN TRICHOME BIREFRINGENCE-LIKE 19"/>
    <property type="match status" value="1"/>
</dbReference>
<protein>
    <submittedName>
        <fullName evidence="9">TRICHOME BIREFRINGENCE-LIKE 19</fullName>
    </submittedName>
</protein>
<dbReference type="InterPro" id="IPR025846">
    <property type="entry name" value="TBL_N"/>
</dbReference>
<dbReference type="InterPro" id="IPR026057">
    <property type="entry name" value="TBL_C"/>
</dbReference>
<evidence type="ECO:0000313" key="10">
    <source>
        <dbReference type="Proteomes" id="UP001190926"/>
    </source>
</evidence>
<dbReference type="EMBL" id="SDAM02000073">
    <property type="protein sequence ID" value="KAH6832178.1"/>
    <property type="molecule type" value="Genomic_DNA"/>
</dbReference>
<sequence length="431" mass="49047">MNPFGKSQIRKKSRKVAPIVALTLLLIYISFIGEYSSHHKLPQTFPSHDSTTPPCSAVDGTTDTSPCNGGGAATLRHRGVDEEEEECDLFSGEWVPNPDGPYYTNETCDAIQEHQNCMKFGRPDSGYLKWRWKPDGCELPLFEPGRFLEMVRGKSLAFVGDSVARNHMQSLICLLSKVAWPLDISDPTEQNKRFQYRDFDFNISIFWTPFLAKTGELDPTKTRPFDVYLDEFDDTWTTRIAPFDYVIISAGHWFFRPSYFHLNRRLHGCLYCPEPESNITHLPPAFGYRWAFRTAFRAINAAAGFNGVVFLRTFAPSHFEGGAWDQGGNCLRTRPFKRNETELSDSALEFYTIQLEELGIARKAGRRNGGKLALFDTTKPMLLRPDGHPSKYGHWPGAKLVMPNDCVHWCLPGPIDAWSDFLQELLKRETV</sequence>
<evidence type="ECO:0000313" key="9">
    <source>
        <dbReference type="EMBL" id="KAH6832178.1"/>
    </source>
</evidence>
<reference evidence="9 10" key="1">
    <citation type="journal article" date="2021" name="Nat. Commun.">
        <title>Incipient diploidization of the medicinal plant Perilla within 10,000 years.</title>
        <authorList>
            <person name="Zhang Y."/>
            <person name="Shen Q."/>
            <person name="Leng L."/>
            <person name="Zhang D."/>
            <person name="Chen S."/>
            <person name="Shi Y."/>
            <person name="Ning Z."/>
            <person name="Chen S."/>
        </authorList>
    </citation>
    <scope>NUCLEOTIDE SEQUENCE [LARGE SCALE GENOMIC DNA]</scope>
    <source>
        <strain evidence="10">cv. PC099</strain>
    </source>
</reference>
<feature type="domain" description="Trichome birefringence-like N-terminal" evidence="8">
    <location>
        <begin position="85"/>
        <end position="138"/>
    </location>
</feature>
<organism evidence="9 10">
    <name type="scientific">Perilla frutescens var. hirtella</name>
    <name type="common">Perilla citriodora</name>
    <name type="synonym">Perilla setoyensis</name>
    <dbReference type="NCBI Taxonomy" id="608512"/>
    <lineage>
        <taxon>Eukaryota</taxon>
        <taxon>Viridiplantae</taxon>
        <taxon>Streptophyta</taxon>
        <taxon>Embryophyta</taxon>
        <taxon>Tracheophyta</taxon>
        <taxon>Spermatophyta</taxon>
        <taxon>Magnoliopsida</taxon>
        <taxon>eudicotyledons</taxon>
        <taxon>Gunneridae</taxon>
        <taxon>Pentapetalae</taxon>
        <taxon>asterids</taxon>
        <taxon>lamiids</taxon>
        <taxon>Lamiales</taxon>
        <taxon>Lamiaceae</taxon>
        <taxon>Nepetoideae</taxon>
        <taxon>Elsholtzieae</taxon>
        <taxon>Perilla</taxon>
    </lineage>
</organism>
<dbReference type="GO" id="GO:0005794">
    <property type="term" value="C:Golgi apparatus"/>
    <property type="evidence" value="ECO:0007669"/>
    <property type="project" value="TreeGrafter"/>
</dbReference>
<dbReference type="GO" id="GO:0016413">
    <property type="term" value="F:O-acetyltransferase activity"/>
    <property type="evidence" value="ECO:0007669"/>
    <property type="project" value="InterPro"/>
</dbReference>
<dbReference type="GO" id="GO:0016020">
    <property type="term" value="C:membrane"/>
    <property type="evidence" value="ECO:0007669"/>
    <property type="project" value="UniProtKB-SubCell"/>
</dbReference>
<dbReference type="Pfam" id="PF13839">
    <property type="entry name" value="PC-Esterase"/>
    <property type="match status" value="1"/>
</dbReference>
<comment type="similarity">
    <text evidence="2">Belongs to the PC-esterase family. TBL subfamily.</text>
</comment>
<dbReference type="Proteomes" id="UP001190926">
    <property type="component" value="Unassembled WGS sequence"/>
</dbReference>
<dbReference type="AlphaFoldDB" id="A0AAD4P9X3"/>
<accession>A0AAD4P9X3</accession>